<dbReference type="CDD" id="cd07891">
    <property type="entry name" value="CYTH-like_CthTTM-like_1"/>
    <property type="match status" value="1"/>
</dbReference>
<evidence type="ECO:0000313" key="3">
    <source>
        <dbReference type="EMBL" id="HBA08280.1"/>
    </source>
</evidence>
<organism evidence="3 4">
    <name type="scientific">Methylotenera mobilis</name>
    <dbReference type="NCBI Taxonomy" id="359408"/>
    <lineage>
        <taxon>Bacteria</taxon>
        <taxon>Pseudomonadati</taxon>
        <taxon>Pseudomonadota</taxon>
        <taxon>Betaproteobacteria</taxon>
        <taxon>Nitrosomonadales</taxon>
        <taxon>Methylophilaceae</taxon>
        <taxon>Methylotenera</taxon>
    </lineage>
</organism>
<comment type="caution">
    <text evidence="3">The sequence shown here is derived from an EMBL/GenBank/DDBJ whole genome shotgun (WGS) entry which is preliminary data.</text>
</comment>
<name>A0A351R8A9_9PROT</name>
<dbReference type="InterPro" id="IPR023577">
    <property type="entry name" value="CYTH_domain"/>
</dbReference>
<dbReference type="AlphaFoldDB" id="A0A351R8A9"/>
<evidence type="ECO:0000313" key="4">
    <source>
        <dbReference type="Proteomes" id="UP000264313"/>
    </source>
</evidence>
<sequence length="154" mass="17920">MALEIERKFLVIGNEWQLAAGVKFSQGYLNRDKNRTVRVRIANNRGFLTIKGATNGATRAEFEYEIPIADAENLLDLCERPIIQKIRHIFHYKGFKWEVDEFQGDNMGLVVAEIELQSEDQLFEQPSWIGKEVTDDPRYYNANLTQHPYKAWAK</sequence>
<dbReference type="EMBL" id="DNAA01000024">
    <property type="protein sequence ID" value="HBA08280.1"/>
    <property type="molecule type" value="Genomic_DNA"/>
</dbReference>
<dbReference type="SMART" id="SM01118">
    <property type="entry name" value="CYTH"/>
    <property type="match status" value="1"/>
</dbReference>
<dbReference type="SUPFAM" id="SSF55154">
    <property type="entry name" value="CYTH-like phosphatases"/>
    <property type="match status" value="1"/>
</dbReference>
<dbReference type="PANTHER" id="PTHR40114:SF1">
    <property type="entry name" value="SLR0698 PROTEIN"/>
    <property type="match status" value="1"/>
</dbReference>
<proteinExistence type="predicted"/>
<evidence type="ECO:0000256" key="1">
    <source>
        <dbReference type="PIRSR" id="PIRSR016487-1"/>
    </source>
</evidence>
<dbReference type="STRING" id="1132855.GCA_000384255_02484"/>
<accession>A0A351R8A9</accession>
<reference evidence="3 4" key="1">
    <citation type="journal article" date="2018" name="Nat. Biotechnol.">
        <title>A standardized bacterial taxonomy based on genome phylogeny substantially revises the tree of life.</title>
        <authorList>
            <person name="Parks D.H."/>
            <person name="Chuvochina M."/>
            <person name="Waite D.W."/>
            <person name="Rinke C."/>
            <person name="Skarshewski A."/>
            <person name="Chaumeil P.A."/>
            <person name="Hugenholtz P."/>
        </authorList>
    </citation>
    <scope>NUCLEOTIDE SEQUENCE [LARGE SCALE GENOMIC DNA]</scope>
    <source>
        <strain evidence="3">UBA9958</strain>
    </source>
</reference>
<dbReference type="InterPro" id="IPR033469">
    <property type="entry name" value="CYTH-like_dom_sf"/>
</dbReference>
<feature type="domain" description="CYTH" evidence="2">
    <location>
        <begin position="2"/>
        <end position="146"/>
    </location>
</feature>
<dbReference type="Pfam" id="PF01928">
    <property type="entry name" value="CYTH"/>
    <property type="match status" value="1"/>
</dbReference>
<dbReference type="PIRSF" id="PIRSF016487">
    <property type="entry name" value="CYTH_UCP016487"/>
    <property type="match status" value="1"/>
</dbReference>
<gene>
    <name evidence="3" type="ORF">DCW48_00920</name>
</gene>
<dbReference type="InterPro" id="IPR012042">
    <property type="entry name" value="NeuTTM/CthTTM-like"/>
</dbReference>
<dbReference type="PANTHER" id="PTHR40114">
    <property type="entry name" value="SLR0698 PROTEIN"/>
    <property type="match status" value="1"/>
</dbReference>
<protein>
    <submittedName>
        <fullName evidence="3">Adenylate cyclase</fullName>
    </submittedName>
</protein>
<dbReference type="Gene3D" id="2.40.320.10">
    <property type="entry name" value="Hypothetical Protein Pfu-838710-001"/>
    <property type="match status" value="1"/>
</dbReference>
<dbReference type="Proteomes" id="UP000264313">
    <property type="component" value="Unassembled WGS sequence"/>
</dbReference>
<feature type="active site" description="Proton acceptor" evidence="1">
    <location>
        <position position="28"/>
    </location>
</feature>
<evidence type="ECO:0000259" key="2">
    <source>
        <dbReference type="PROSITE" id="PS51707"/>
    </source>
</evidence>
<dbReference type="PROSITE" id="PS51707">
    <property type="entry name" value="CYTH"/>
    <property type="match status" value="1"/>
</dbReference>